<evidence type="ECO:0000313" key="12">
    <source>
        <dbReference type="Proteomes" id="UP001163046"/>
    </source>
</evidence>
<feature type="transmembrane region" description="Helical" evidence="10">
    <location>
        <begin position="12"/>
        <end position="33"/>
    </location>
</feature>
<keyword evidence="3" id="KW-0813">Transport</keyword>
<evidence type="ECO:0000256" key="5">
    <source>
        <dbReference type="ARBA" id="ARBA00022989"/>
    </source>
</evidence>
<feature type="transmembrane region" description="Helical" evidence="10">
    <location>
        <begin position="126"/>
        <end position="146"/>
    </location>
</feature>
<name>A0A9X0D989_9CNID</name>
<evidence type="ECO:0000256" key="7">
    <source>
        <dbReference type="ARBA" id="ARBA00023136"/>
    </source>
</evidence>
<reference evidence="11" key="1">
    <citation type="submission" date="2023-01" db="EMBL/GenBank/DDBJ databases">
        <title>Genome assembly of the deep-sea coral Lophelia pertusa.</title>
        <authorList>
            <person name="Herrera S."/>
            <person name="Cordes E."/>
        </authorList>
    </citation>
    <scope>NUCLEOTIDE SEQUENCE</scope>
    <source>
        <strain evidence="11">USNM1676648</strain>
        <tissue evidence="11">Polyp</tissue>
    </source>
</reference>
<accession>A0A9X0D989</accession>
<evidence type="ECO:0000256" key="9">
    <source>
        <dbReference type="SAM" id="MobiDB-lite"/>
    </source>
</evidence>
<evidence type="ECO:0000313" key="11">
    <source>
        <dbReference type="EMBL" id="KAJ7389609.1"/>
    </source>
</evidence>
<comment type="subcellular location">
    <subcellularLocation>
        <location evidence="1">Membrane</location>
        <topology evidence="1">Multi-pass membrane protein</topology>
    </subcellularLocation>
</comment>
<evidence type="ECO:0000256" key="3">
    <source>
        <dbReference type="ARBA" id="ARBA00022448"/>
    </source>
</evidence>
<dbReference type="GO" id="GO:1904669">
    <property type="term" value="P:ATP export"/>
    <property type="evidence" value="ECO:0007669"/>
    <property type="project" value="UniProtKB-ARBA"/>
</dbReference>
<feature type="compositionally biased region" description="Basic and acidic residues" evidence="9">
    <location>
        <begin position="352"/>
        <end position="365"/>
    </location>
</feature>
<evidence type="ECO:0000256" key="8">
    <source>
        <dbReference type="ARBA" id="ARBA00023303"/>
    </source>
</evidence>
<dbReference type="GO" id="GO:0034220">
    <property type="term" value="P:monoatomic ion transmembrane transport"/>
    <property type="evidence" value="ECO:0007669"/>
    <property type="project" value="UniProtKB-KW"/>
</dbReference>
<proteinExistence type="inferred from homology"/>
<gene>
    <name evidence="11" type="ORF">OS493_029945</name>
</gene>
<feature type="region of interest" description="Disordered" evidence="9">
    <location>
        <begin position="324"/>
        <end position="365"/>
    </location>
</feature>
<feature type="transmembrane region" description="Helical" evidence="10">
    <location>
        <begin position="53"/>
        <end position="76"/>
    </location>
</feature>
<feature type="transmembrane region" description="Helical" evidence="10">
    <location>
        <begin position="194"/>
        <end position="213"/>
    </location>
</feature>
<evidence type="ECO:0000256" key="4">
    <source>
        <dbReference type="ARBA" id="ARBA00022692"/>
    </source>
</evidence>
<evidence type="ECO:0000256" key="2">
    <source>
        <dbReference type="ARBA" id="ARBA00008497"/>
    </source>
</evidence>
<dbReference type="InterPro" id="IPR029569">
    <property type="entry name" value="CALHM"/>
</dbReference>
<dbReference type="GO" id="GO:0016020">
    <property type="term" value="C:membrane"/>
    <property type="evidence" value="ECO:0007669"/>
    <property type="project" value="UniProtKB-SubCell"/>
</dbReference>
<comment type="similarity">
    <text evidence="2">Belongs to the CALHM family.</text>
</comment>
<dbReference type="Proteomes" id="UP001163046">
    <property type="component" value="Unassembled WGS sequence"/>
</dbReference>
<keyword evidence="12" id="KW-1185">Reference proteome</keyword>
<keyword evidence="5 10" id="KW-1133">Transmembrane helix</keyword>
<evidence type="ECO:0000256" key="6">
    <source>
        <dbReference type="ARBA" id="ARBA00023065"/>
    </source>
</evidence>
<dbReference type="AlphaFoldDB" id="A0A9X0D989"/>
<comment type="caution">
    <text evidence="11">The sequence shown here is derived from an EMBL/GenBank/DDBJ whole genome shotgun (WGS) entry which is preliminary data.</text>
</comment>
<sequence>MAQTAKLTLSTLQGMLGWHGSFLLLLIVSFKLFLEQTALAENSDLVCPCTWNVGYGTLMFFIPSVIIYMIAFFAYFRRDNDNVPWKATKKLYELKYACNFYNRRTDWDLHAEHCIRCQKLKADWNLVKIAVSAIFSVLYPLVWLSLSFLQSYYYVCAQVGPSRSTLTTYCDVKDKDVPQNYDKDYFLAIIRSKVIGGVLFVGTLFFAGVLVILCGEIESRLKKVDASESGSRRADNLQVHVSVLPGRSSGTLESASYQGNRDSGSSSANAGETVEAGSQSTPQQQMVGGNKSIHINLSDEFAAALKGCFQDSAWQGIDIRCSQQEERSNPHAQGSYMPVRPQSTAGSLHQRIQAEHSGDSVHQET</sequence>
<feature type="compositionally biased region" description="Polar residues" evidence="9">
    <location>
        <begin position="248"/>
        <end position="286"/>
    </location>
</feature>
<keyword evidence="8" id="KW-0407">Ion channel</keyword>
<evidence type="ECO:0000256" key="1">
    <source>
        <dbReference type="ARBA" id="ARBA00004141"/>
    </source>
</evidence>
<keyword evidence="7 10" id="KW-0472">Membrane</keyword>
<dbReference type="EMBL" id="MU825427">
    <property type="protein sequence ID" value="KAJ7389609.1"/>
    <property type="molecule type" value="Genomic_DNA"/>
</dbReference>
<keyword evidence="4 10" id="KW-0812">Transmembrane</keyword>
<protein>
    <submittedName>
        <fullName evidence="11">Uncharacterized protein</fullName>
    </submittedName>
</protein>
<keyword evidence="6" id="KW-0406">Ion transport</keyword>
<dbReference type="Pfam" id="PF14798">
    <property type="entry name" value="Ca_hom_mod"/>
    <property type="match status" value="1"/>
</dbReference>
<organism evidence="11 12">
    <name type="scientific">Desmophyllum pertusum</name>
    <dbReference type="NCBI Taxonomy" id="174260"/>
    <lineage>
        <taxon>Eukaryota</taxon>
        <taxon>Metazoa</taxon>
        <taxon>Cnidaria</taxon>
        <taxon>Anthozoa</taxon>
        <taxon>Hexacorallia</taxon>
        <taxon>Scleractinia</taxon>
        <taxon>Caryophylliina</taxon>
        <taxon>Caryophylliidae</taxon>
        <taxon>Desmophyllum</taxon>
    </lineage>
</organism>
<feature type="region of interest" description="Disordered" evidence="9">
    <location>
        <begin position="247"/>
        <end position="286"/>
    </location>
</feature>
<dbReference type="OrthoDB" id="5965319at2759"/>
<evidence type="ECO:0000256" key="10">
    <source>
        <dbReference type="SAM" id="Phobius"/>
    </source>
</evidence>